<gene>
    <name evidence="1" type="ORF">L207DRAFT_511845</name>
</gene>
<organism evidence="1 2">
    <name type="scientific">Hyaloscypha variabilis (strain UAMH 11265 / GT02V1 / F)</name>
    <name type="common">Meliniomyces variabilis</name>
    <dbReference type="NCBI Taxonomy" id="1149755"/>
    <lineage>
        <taxon>Eukaryota</taxon>
        <taxon>Fungi</taxon>
        <taxon>Dikarya</taxon>
        <taxon>Ascomycota</taxon>
        <taxon>Pezizomycotina</taxon>
        <taxon>Leotiomycetes</taxon>
        <taxon>Helotiales</taxon>
        <taxon>Hyaloscyphaceae</taxon>
        <taxon>Hyaloscypha</taxon>
        <taxon>Hyaloscypha variabilis</taxon>
    </lineage>
</organism>
<protein>
    <recommendedName>
        <fullName evidence="3">Heterokaryon incompatibility domain-containing protein</fullName>
    </recommendedName>
</protein>
<evidence type="ECO:0000313" key="1">
    <source>
        <dbReference type="EMBL" id="PMD40350.1"/>
    </source>
</evidence>
<dbReference type="AlphaFoldDB" id="A0A2J6RPC4"/>
<evidence type="ECO:0000313" key="2">
    <source>
        <dbReference type="Proteomes" id="UP000235786"/>
    </source>
</evidence>
<dbReference type="OrthoDB" id="5347061at2759"/>
<sequence length="255" mass="28253">MNLEEIDLCPFCLDLVRSTTTSSLWPHYPTYGSILSSSEKCTVCRTITSLWGNIDSTPNRYGVSTKTIQGCRDEFSVKIMTKAARRMPSGASWVLLEASLGNVHTGLTLISYFTLVSCLLGDPISSSAFWRSSMTTFDSKLLAIQSWISDCESQNMHSKCRPVPFAPLRLLTVGLDGKPLRLVERDTSTIRTDYATLGHCWGGSLQLRITKGTLAIFSKEVPSKLIPKTFTNAINIAPSSKNSIYLDQCPMYCLR</sequence>
<keyword evidence="2" id="KW-1185">Reference proteome</keyword>
<dbReference type="Proteomes" id="UP000235786">
    <property type="component" value="Unassembled WGS sequence"/>
</dbReference>
<dbReference type="EMBL" id="KZ613945">
    <property type="protein sequence ID" value="PMD40350.1"/>
    <property type="molecule type" value="Genomic_DNA"/>
</dbReference>
<name>A0A2J6RPC4_HYAVF</name>
<reference evidence="1 2" key="1">
    <citation type="submission" date="2016-04" db="EMBL/GenBank/DDBJ databases">
        <title>A degradative enzymes factory behind the ericoid mycorrhizal symbiosis.</title>
        <authorList>
            <consortium name="DOE Joint Genome Institute"/>
            <person name="Martino E."/>
            <person name="Morin E."/>
            <person name="Grelet G."/>
            <person name="Kuo A."/>
            <person name="Kohler A."/>
            <person name="Daghino S."/>
            <person name="Barry K."/>
            <person name="Choi C."/>
            <person name="Cichocki N."/>
            <person name="Clum A."/>
            <person name="Copeland A."/>
            <person name="Hainaut M."/>
            <person name="Haridas S."/>
            <person name="Labutti K."/>
            <person name="Lindquist E."/>
            <person name="Lipzen A."/>
            <person name="Khouja H.-R."/>
            <person name="Murat C."/>
            <person name="Ohm R."/>
            <person name="Olson A."/>
            <person name="Spatafora J."/>
            <person name="Veneault-Fourrey C."/>
            <person name="Henrissat B."/>
            <person name="Grigoriev I."/>
            <person name="Martin F."/>
            <person name="Perotto S."/>
        </authorList>
    </citation>
    <scope>NUCLEOTIDE SEQUENCE [LARGE SCALE GENOMIC DNA]</scope>
    <source>
        <strain evidence="1 2">F</strain>
    </source>
</reference>
<dbReference type="PANTHER" id="PTHR33112">
    <property type="entry name" value="DOMAIN PROTEIN, PUTATIVE-RELATED"/>
    <property type="match status" value="1"/>
</dbReference>
<proteinExistence type="predicted"/>
<accession>A0A2J6RPC4</accession>
<dbReference type="PANTHER" id="PTHR33112:SF16">
    <property type="entry name" value="HETEROKARYON INCOMPATIBILITY DOMAIN-CONTAINING PROTEIN"/>
    <property type="match status" value="1"/>
</dbReference>
<evidence type="ECO:0008006" key="3">
    <source>
        <dbReference type="Google" id="ProtNLM"/>
    </source>
</evidence>